<comment type="caution">
    <text evidence="2">The sequence shown here is derived from an EMBL/GenBank/DDBJ whole genome shotgun (WGS) entry which is preliminary data.</text>
</comment>
<protein>
    <recommendedName>
        <fullName evidence="4">Transmembrane protein</fullName>
    </recommendedName>
</protein>
<evidence type="ECO:0000256" key="1">
    <source>
        <dbReference type="SAM" id="MobiDB-lite"/>
    </source>
</evidence>
<feature type="compositionally biased region" description="Basic residues" evidence="1">
    <location>
        <begin position="1"/>
        <end position="11"/>
    </location>
</feature>
<evidence type="ECO:0000313" key="3">
    <source>
        <dbReference type="Proteomes" id="UP001642464"/>
    </source>
</evidence>
<dbReference type="Proteomes" id="UP001642464">
    <property type="component" value="Unassembled WGS sequence"/>
</dbReference>
<gene>
    <name evidence="2" type="ORF">SCF082_LOCUS9557</name>
</gene>
<feature type="compositionally biased region" description="Basic and acidic residues" evidence="1">
    <location>
        <begin position="12"/>
        <end position="21"/>
    </location>
</feature>
<reference evidence="2 3" key="1">
    <citation type="submission" date="2024-02" db="EMBL/GenBank/DDBJ databases">
        <authorList>
            <person name="Chen Y."/>
            <person name="Shah S."/>
            <person name="Dougan E. K."/>
            <person name="Thang M."/>
            <person name="Chan C."/>
        </authorList>
    </citation>
    <scope>NUCLEOTIDE SEQUENCE [LARGE SCALE GENOMIC DNA]</scope>
</reference>
<name>A0ABP0J015_9DINO</name>
<evidence type="ECO:0008006" key="4">
    <source>
        <dbReference type="Google" id="ProtNLM"/>
    </source>
</evidence>
<dbReference type="EMBL" id="CAXAMM010005557">
    <property type="protein sequence ID" value="CAK9007669.1"/>
    <property type="molecule type" value="Genomic_DNA"/>
</dbReference>
<accession>A0ABP0J015</accession>
<evidence type="ECO:0000313" key="2">
    <source>
        <dbReference type="EMBL" id="CAK9007669.1"/>
    </source>
</evidence>
<proteinExistence type="predicted"/>
<organism evidence="2 3">
    <name type="scientific">Durusdinium trenchii</name>
    <dbReference type="NCBI Taxonomy" id="1381693"/>
    <lineage>
        <taxon>Eukaryota</taxon>
        <taxon>Sar</taxon>
        <taxon>Alveolata</taxon>
        <taxon>Dinophyceae</taxon>
        <taxon>Suessiales</taxon>
        <taxon>Symbiodiniaceae</taxon>
        <taxon>Durusdinium</taxon>
    </lineage>
</organism>
<keyword evidence="3" id="KW-1185">Reference proteome</keyword>
<feature type="region of interest" description="Disordered" evidence="1">
    <location>
        <begin position="1"/>
        <end position="24"/>
    </location>
</feature>
<sequence>MEPLPSRKRREGQHDGVGERPSKRRRLSEASILCMRELFRTVVNDGDISEDKRILLQNAGVLLSQVDGKTWVSFPDTQGELQELSPQQLRQLRPFLDQVAEELKTQEVQLLSESSAGSETFDCLELERVPWADGITARELLACCSPDEALHFQTHWLEVLIRILPSKYMLKSRVKKLVNFYYVQGFRPQATTPTRAPRPMTSTRHVRVLRRGVHVLLRHVQTAVQIGRAVAGNISRVVAQLVVLMAAWSTGLFSRLMRLMPFSETPAWPLARLFFAVLLQGQIKKFLELIVLIARLRVILCLARSSHFFGFLFFPFVLIAQKVLGWNEGSWLLGCSCDASGRTSLLSMGPVRAAEGLMSCFKAVRLLPTLPGLAFLATVVDPFVEALLWVQPAVVFLSDLIFSVGFAEGLAMIVRSVDRSAHHKLVWMSMNVGRMLREGPKSSREGPISLPDEPRQADHTAANIAPVFSAEWTALNRYQNGGRMAPGTYSMAESMSKTTSGVWWTFPDWTV</sequence>